<evidence type="ECO:0000256" key="8">
    <source>
        <dbReference type="ARBA" id="ARBA00022842"/>
    </source>
</evidence>
<keyword evidence="6" id="KW-0479">Metal-binding</keyword>
<dbReference type="FunFam" id="1.10.150.390:FF:000001">
    <property type="entry name" value="DNA-directed RNA polymerase subunit"/>
    <property type="match status" value="1"/>
</dbReference>
<keyword evidence="9" id="KW-0804">Transcription</keyword>
<evidence type="ECO:0000313" key="12">
    <source>
        <dbReference type="EMBL" id="KAI5410101.1"/>
    </source>
</evidence>
<gene>
    <name evidence="12" type="ORF">KIW84_055546</name>
</gene>
<keyword evidence="3 12" id="KW-0240">DNA-directed RNA polymerase</keyword>
<dbReference type="GO" id="GO:0006351">
    <property type="term" value="P:DNA-templated transcription"/>
    <property type="evidence" value="ECO:0007669"/>
    <property type="project" value="InterPro"/>
</dbReference>
<accession>A0A9D4X0S7</accession>
<dbReference type="EC" id="2.7.7.6" evidence="2"/>
<keyword evidence="7" id="KW-0862">Zinc</keyword>
<dbReference type="Pfam" id="PF04998">
    <property type="entry name" value="RNA_pol_Rpb1_5"/>
    <property type="match status" value="1"/>
</dbReference>
<evidence type="ECO:0000256" key="1">
    <source>
        <dbReference type="ARBA" id="ARBA00004123"/>
    </source>
</evidence>
<dbReference type="PANTHER" id="PTHR19376:SF37">
    <property type="entry name" value="DNA-DIRECTED RNA POLYMERASE II SUBUNIT RPB1"/>
    <property type="match status" value="1"/>
</dbReference>
<proteinExistence type="predicted"/>
<protein>
    <recommendedName>
        <fullName evidence="2">DNA-directed RNA polymerase</fullName>
        <ecNumber evidence="2">2.7.7.6</ecNumber>
    </recommendedName>
</protein>
<dbReference type="GO" id="GO:0003899">
    <property type="term" value="F:DNA-directed RNA polymerase activity"/>
    <property type="evidence" value="ECO:0007669"/>
    <property type="project" value="UniProtKB-EC"/>
</dbReference>
<dbReference type="GO" id="GO:0003677">
    <property type="term" value="F:DNA binding"/>
    <property type="evidence" value="ECO:0007669"/>
    <property type="project" value="InterPro"/>
</dbReference>
<dbReference type="InterPro" id="IPR007081">
    <property type="entry name" value="RNA_pol_Rpb1_5"/>
</dbReference>
<reference evidence="12 13" key="1">
    <citation type="journal article" date="2022" name="Nat. Genet.">
        <title>Improved pea reference genome and pan-genome highlight genomic features and evolutionary characteristics.</title>
        <authorList>
            <person name="Yang T."/>
            <person name="Liu R."/>
            <person name="Luo Y."/>
            <person name="Hu S."/>
            <person name="Wang D."/>
            <person name="Wang C."/>
            <person name="Pandey M.K."/>
            <person name="Ge S."/>
            <person name="Xu Q."/>
            <person name="Li N."/>
            <person name="Li G."/>
            <person name="Huang Y."/>
            <person name="Saxena R.K."/>
            <person name="Ji Y."/>
            <person name="Li M."/>
            <person name="Yan X."/>
            <person name="He Y."/>
            <person name="Liu Y."/>
            <person name="Wang X."/>
            <person name="Xiang C."/>
            <person name="Varshney R.K."/>
            <person name="Ding H."/>
            <person name="Gao S."/>
            <person name="Zong X."/>
        </authorList>
    </citation>
    <scope>NUCLEOTIDE SEQUENCE [LARGE SCALE GENOMIC DNA]</scope>
    <source>
        <strain evidence="12 13">cv. Zhongwan 6</strain>
    </source>
</reference>
<evidence type="ECO:0000256" key="6">
    <source>
        <dbReference type="ARBA" id="ARBA00022723"/>
    </source>
</evidence>
<evidence type="ECO:0000256" key="7">
    <source>
        <dbReference type="ARBA" id="ARBA00022833"/>
    </source>
</evidence>
<dbReference type="GO" id="GO:0005665">
    <property type="term" value="C:RNA polymerase II, core complex"/>
    <property type="evidence" value="ECO:0007669"/>
    <property type="project" value="TreeGrafter"/>
</dbReference>
<keyword evidence="4" id="KW-0808">Transferase</keyword>
<keyword evidence="13" id="KW-1185">Reference proteome</keyword>
<dbReference type="Proteomes" id="UP001058974">
    <property type="component" value="Chromosome 5"/>
</dbReference>
<feature type="domain" description="RNA polymerase Rpb1" evidence="11">
    <location>
        <begin position="24"/>
        <end position="141"/>
    </location>
</feature>
<dbReference type="InterPro" id="IPR045867">
    <property type="entry name" value="DNA-dir_RpoC_beta_prime"/>
</dbReference>
<comment type="caution">
    <text evidence="12">The sequence shown here is derived from an EMBL/GenBank/DDBJ whole genome shotgun (WGS) entry which is preliminary data.</text>
</comment>
<dbReference type="PANTHER" id="PTHR19376">
    <property type="entry name" value="DNA-DIRECTED RNA POLYMERASE"/>
    <property type="match status" value="1"/>
</dbReference>
<sequence length="194" mass="21963">MLYIVMCKLSCFNSRQNNCRGIADINKDFVKNTKVQKFDENEGFKPHEEWMLDTEGVNLLIVMCHEDVDATRSTSNYLMEVIEVLGIEAVRRSLLDELCVVISFDGSYVNYRHLDILCDIMTYQGHLMAITCHGINRNETGPMMRCSFGETVDILLDAAVYAEIDYVKGVTENIMLGQLNPIGTGECAMLLNDE</sequence>
<dbReference type="EMBL" id="JAMSHJ010000005">
    <property type="protein sequence ID" value="KAI5410101.1"/>
    <property type="molecule type" value="Genomic_DNA"/>
</dbReference>
<evidence type="ECO:0000256" key="9">
    <source>
        <dbReference type="ARBA" id="ARBA00023163"/>
    </source>
</evidence>
<evidence type="ECO:0000256" key="4">
    <source>
        <dbReference type="ARBA" id="ARBA00022679"/>
    </source>
</evidence>
<evidence type="ECO:0000256" key="5">
    <source>
        <dbReference type="ARBA" id="ARBA00022695"/>
    </source>
</evidence>
<evidence type="ECO:0000256" key="3">
    <source>
        <dbReference type="ARBA" id="ARBA00022478"/>
    </source>
</evidence>
<keyword evidence="5" id="KW-0548">Nucleotidyltransferase</keyword>
<evidence type="ECO:0000256" key="2">
    <source>
        <dbReference type="ARBA" id="ARBA00012418"/>
    </source>
</evidence>
<keyword evidence="10" id="KW-0539">Nucleus</keyword>
<organism evidence="12 13">
    <name type="scientific">Pisum sativum</name>
    <name type="common">Garden pea</name>
    <name type="synonym">Lathyrus oleraceus</name>
    <dbReference type="NCBI Taxonomy" id="3888"/>
    <lineage>
        <taxon>Eukaryota</taxon>
        <taxon>Viridiplantae</taxon>
        <taxon>Streptophyta</taxon>
        <taxon>Embryophyta</taxon>
        <taxon>Tracheophyta</taxon>
        <taxon>Spermatophyta</taxon>
        <taxon>Magnoliopsida</taxon>
        <taxon>eudicotyledons</taxon>
        <taxon>Gunneridae</taxon>
        <taxon>Pentapetalae</taxon>
        <taxon>rosids</taxon>
        <taxon>fabids</taxon>
        <taxon>Fabales</taxon>
        <taxon>Fabaceae</taxon>
        <taxon>Papilionoideae</taxon>
        <taxon>50 kb inversion clade</taxon>
        <taxon>NPAAA clade</taxon>
        <taxon>Hologalegina</taxon>
        <taxon>IRL clade</taxon>
        <taxon>Fabeae</taxon>
        <taxon>Lathyrus</taxon>
    </lineage>
</organism>
<comment type="subcellular location">
    <subcellularLocation>
        <location evidence="1">Nucleus</location>
    </subcellularLocation>
</comment>
<dbReference type="Gramene" id="Psat05G0554600-T1">
    <property type="protein sequence ID" value="KAI5410101.1"/>
    <property type="gene ID" value="KIW84_055546"/>
</dbReference>
<keyword evidence="8" id="KW-0460">Magnesium</keyword>
<feature type="non-terminal residue" evidence="12">
    <location>
        <position position="194"/>
    </location>
</feature>
<name>A0A9D4X0S7_PEA</name>
<dbReference type="Gene3D" id="1.10.150.390">
    <property type="match status" value="1"/>
</dbReference>
<dbReference type="GO" id="GO:0046872">
    <property type="term" value="F:metal ion binding"/>
    <property type="evidence" value="ECO:0007669"/>
    <property type="project" value="UniProtKB-KW"/>
</dbReference>
<evidence type="ECO:0000256" key="10">
    <source>
        <dbReference type="ARBA" id="ARBA00023242"/>
    </source>
</evidence>
<dbReference type="AlphaFoldDB" id="A0A9D4X0S7"/>
<dbReference type="SUPFAM" id="SSF64484">
    <property type="entry name" value="beta and beta-prime subunits of DNA dependent RNA-polymerase"/>
    <property type="match status" value="1"/>
</dbReference>
<evidence type="ECO:0000313" key="13">
    <source>
        <dbReference type="Proteomes" id="UP001058974"/>
    </source>
</evidence>
<evidence type="ECO:0000259" key="11">
    <source>
        <dbReference type="Pfam" id="PF04998"/>
    </source>
</evidence>